<dbReference type="AlphaFoldDB" id="A0AAV6YSA8"/>
<organism evidence="2 3">
    <name type="scientific">Engystomops pustulosus</name>
    <name type="common">Tungara frog</name>
    <name type="synonym">Physalaemus pustulosus</name>
    <dbReference type="NCBI Taxonomy" id="76066"/>
    <lineage>
        <taxon>Eukaryota</taxon>
        <taxon>Metazoa</taxon>
        <taxon>Chordata</taxon>
        <taxon>Craniata</taxon>
        <taxon>Vertebrata</taxon>
        <taxon>Euteleostomi</taxon>
        <taxon>Amphibia</taxon>
        <taxon>Batrachia</taxon>
        <taxon>Anura</taxon>
        <taxon>Neobatrachia</taxon>
        <taxon>Hyloidea</taxon>
        <taxon>Leptodactylidae</taxon>
        <taxon>Leiuperinae</taxon>
        <taxon>Engystomops</taxon>
    </lineage>
</organism>
<comment type="caution">
    <text evidence="2">The sequence shown here is derived from an EMBL/GenBank/DDBJ whole genome shotgun (WGS) entry which is preliminary data.</text>
</comment>
<protein>
    <submittedName>
        <fullName evidence="2">Uncharacterized protein</fullName>
    </submittedName>
</protein>
<evidence type="ECO:0000313" key="3">
    <source>
        <dbReference type="Proteomes" id="UP000824782"/>
    </source>
</evidence>
<dbReference type="CDD" id="cd00882">
    <property type="entry name" value="Ras_like_GTPase"/>
    <property type="match status" value="1"/>
</dbReference>
<sequence length="232" mass="26361">MKKVNSGDLSREATHAGNWGQDLRSSSSLSDSPDRRSRRDRLCLAGDMEDLPRLKEKIMTYQLEGTDLGNLGYQRILLQVCGSAGHGKSSLINPFTYALHGGTFVISAPVAPAETSQGGHTMVRLPYKLTEVITLVDNRGFGKLDSFEREEVCAQLANLQPLNEVEVKWDWSYEERIRVLTSVELNTCDLLVPVFVHRQRFMKSRKRTSQSFLKLLRISQVRKSSYILYIFY</sequence>
<dbReference type="Gene3D" id="3.40.50.300">
    <property type="entry name" value="P-loop containing nucleotide triphosphate hydrolases"/>
    <property type="match status" value="1"/>
</dbReference>
<reference evidence="2" key="1">
    <citation type="thesis" date="2020" institute="ProQuest LLC" country="789 East Eisenhower Parkway, Ann Arbor, MI, USA">
        <title>Comparative Genomics and Chromosome Evolution.</title>
        <authorList>
            <person name="Mudd A.B."/>
        </authorList>
    </citation>
    <scope>NUCLEOTIDE SEQUENCE</scope>
    <source>
        <strain evidence="2">237g6f4</strain>
        <tissue evidence="2">Blood</tissue>
    </source>
</reference>
<name>A0AAV6YSA8_ENGPU</name>
<evidence type="ECO:0000256" key="1">
    <source>
        <dbReference type="SAM" id="MobiDB-lite"/>
    </source>
</evidence>
<keyword evidence="3" id="KW-1185">Reference proteome</keyword>
<feature type="compositionally biased region" description="Basic and acidic residues" evidence="1">
    <location>
        <begin position="32"/>
        <end position="42"/>
    </location>
</feature>
<feature type="region of interest" description="Disordered" evidence="1">
    <location>
        <begin position="1"/>
        <end position="43"/>
    </location>
</feature>
<gene>
    <name evidence="2" type="ORF">GDO81_019752</name>
</gene>
<evidence type="ECO:0000313" key="2">
    <source>
        <dbReference type="EMBL" id="KAG8540177.1"/>
    </source>
</evidence>
<proteinExistence type="predicted"/>
<dbReference type="Proteomes" id="UP000824782">
    <property type="component" value="Unassembled WGS sequence"/>
</dbReference>
<dbReference type="InterPro" id="IPR027417">
    <property type="entry name" value="P-loop_NTPase"/>
</dbReference>
<feature type="compositionally biased region" description="Low complexity" evidence="1">
    <location>
        <begin position="22"/>
        <end position="31"/>
    </location>
</feature>
<dbReference type="EMBL" id="WNYA01011297">
    <property type="protein sequence ID" value="KAG8540177.1"/>
    <property type="molecule type" value="Genomic_DNA"/>
</dbReference>
<accession>A0AAV6YSA8</accession>